<dbReference type="GeneID" id="17302700"/>
<dbReference type="EMBL" id="JH992996">
    <property type="protein sequence ID" value="EKX46105.1"/>
    <property type="molecule type" value="Genomic_DNA"/>
</dbReference>
<name>L1JDB7_GUITC</name>
<dbReference type="PaxDb" id="55529-EKX46105"/>
<evidence type="ECO:0000313" key="3">
    <source>
        <dbReference type="EnsemblProtists" id="EKX46105"/>
    </source>
</evidence>
<protein>
    <recommendedName>
        <fullName evidence="5">Secreted protein</fullName>
    </recommendedName>
</protein>
<reference evidence="3" key="3">
    <citation type="submission" date="2016-03" db="UniProtKB">
        <authorList>
            <consortium name="EnsemblProtists"/>
        </authorList>
    </citation>
    <scope>IDENTIFICATION</scope>
</reference>
<evidence type="ECO:0008006" key="5">
    <source>
        <dbReference type="Google" id="ProtNLM"/>
    </source>
</evidence>
<dbReference type="KEGG" id="gtt:GUITHDRAFT_152523"/>
<dbReference type="EnsemblProtists" id="EKX46105">
    <property type="protein sequence ID" value="EKX46105"/>
    <property type="gene ID" value="GUITHDRAFT_152523"/>
</dbReference>
<evidence type="ECO:0000313" key="2">
    <source>
        <dbReference type="EMBL" id="EKX46105.1"/>
    </source>
</evidence>
<keyword evidence="4" id="KW-1185">Reference proteome</keyword>
<reference evidence="2 4" key="1">
    <citation type="journal article" date="2012" name="Nature">
        <title>Algal genomes reveal evolutionary mosaicism and the fate of nucleomorphs.</title>
        <authorList>
            <consortium name="DOE Joint Genome Institute"/>
            <person name="Curtis B.A."/>
            <person name="Tanifuji G."/>
            <person name="Burki F."/>
            <person name="Gruber A."/>
            <person name="Irimia M."/>
            <person name="Maruyama S."/>
            <person name="Arias M.C."/>
            <person name="Ball S.G."/>
            <person name="Gile G.H."/>
            <person name="Hirakawa Y."/>
            <person name="Hopkins J.F."/>
            <person name="Kuo A."/>
            <person name="Rensing S.A."/>
            <person name="Schmutz J."/>
            <person name="Symeonidi A."/>
            <person name="Elias M."/>
            <person name="Eveleigh R.J."/>
            <person name="Herman E.K."/>
            <person name="Klute M.J."/>
            <person name="Nakayama T."/>
            <person name="Obornik M."/>
            <person name="Reyes-Prieto A."/>
            <person name="Armbrust E.V."/>
            <person name="Aves S.J."/>
            <person name="Beiko R.G."/>
            <person name="Coutinho P."/>
            <person name="Dacks J.B."/>
            <person name="Durnford D.G."/>
            <person name="Fast N.M."/>
            <person name="Green B.R."/>
            <person name="Grisdale C.J."/>
            <person name="Hempel F."/>
            <person name="Henrissat B."/>
            <person name="Hoppner M.P."/>
            <person name="Ishida K."/>
            <person name="Kim E."/>
            <person name="Koreny L."/>
            <person name="Kroth P.G."/>
            <person name="Liu Y."/>
            <person name="Malik S.B."/>
            <person name="Maier U.G."/>
            <person name="McRose D."/>
            <person name="Mock T."/>
            <person name="Neilson J.A."/>
            <person name="Onodera N.T."/>
            <person name="Poole A.M."/>
            <person name="Pritham E.J."/>
            <person name="Richards T.A."/>
            <person name="Rocap G."/>
            <person name="Roy S.W."/>
            <person name="Sarai C."/>
            <person name="Schaack S."/>
            <person name="Shirato S."/>
            <person name="Slamovits C.H."/>
            <person name="Spencer D.F."/>
            <person name="Suzuki S."/>
            <person name="Worden A.Z."/>
            <person name="Zauner S."/>
            <person name="Barry K."/>
            <person name="Bell C."/>
            <person name="Bharti A.K."/>
            <person name="Crow J.A."/>
            <person name="Grimwood J."/>
            <person name="Kramer R."/>
            <person name="Lindquist E."/>
            <person name="Lucas S."/>
            <person name="Salamov A."/>
            <person name="McFadden G.I."/>
            <person name="Lane C.E."/>
            <person name="Keeling P.J."/>
            <person name="Gray M.W."/>
            <person name="Grigoriev I.V."/>
            <person name="Archibald J.M."/>
        </authorList>
    </citation>
    <scope>NUCLEOTIDE SEQUENCE</scope>
    <source>
        <strain evidence="2 4">CCMP2712</strain>
    </source>
</reference>
<gene>
    <name evidence="2" type="ORF">GUITHDRAFT_152523</name>
</gene>
<dbReference type="AlphaFoldDB" id="L1JDB7"/>
<proteinExistence type="predicted"/>
<keyword evidence="1" id="KW-0732">Signal</keyword>
<dbReference type="Proteomes" id="UP000011087">
    <property type="component" value="Unassembled WGS sequence"/>
</dbReference>
<feature type="chain" id="PRO_5008771196" description="Secreted protein" evidence="1">
    <location>
        <begin position="29"/>
        <end position="63"/>
    </location>
</feature>
<organism evidence="2">
    <name type="scientific">Guillardia theta (strain CCMP2712)</name>
    <name type="common">Cryptophyte</name>
    <dbReference type="NCBI Taxonomy" id="905079"/>
    <lineage>
        <taxon>Eukaryota</taxon>
        <taxon>Cryptophyceae</taxon>
        <taxon>Pyrenomonadales</taxon>
        <taxon>Geminigeraceae</taxon>
        <taxon>Guillardia</taxon>
    </lineage>
</organism>
<dbReference type="RefSeq" id="XP_005833085.1">
    <property type="nucleotide sequence ID" value="XM_005833028.1"/>
</dbReference>
<evidence type="ECO:0000256" key="1">
    <source>
        <dbReference type="SAM" id="SignalP"/>
    </source>
</evidence>
<dbReference type="HOGENOM" id="CLU_2890530_0_0_1"/>
<sequence length="63" mass="6318">MDICSCSSSVSLAALAAGCTAAFDSVAAACWCVPFTLSRPDGAGVDRTGALALVAFCWVAPDF</sequence>
<feature type="signal peptide" evidence="1">
    <location>
        <begin position="1"/>
        <end position="28"/>
    </location>
</feature>
<reference evidence="4" key="2">
    <citation type="submission" date="2012-11" db="EMBL/GenBank/DDBJ databases">
        <authorList>
            <person name="Kuo A."/>
            <person name="Curtis B.A."/>
            <person name="Tanifuji G."/>
            <person name="Burki F."/>
            <person name="Gruber A."/>
            <person name="Irimia M."/>
            <person name="Maruyama S."/>
            <person name="Arias M.C."/>
            <person name="Ball S.G."/>
            <person name="Gile G.H."/>
            <person name="Hirakawa Y."/>
            <person name="Hopkins J.F."/>
            <person name="Rensing S.A."/>
            <person name="Schmutz J."/>
            <person name="Symeonidi A."/>
            <person name="Elias M."/>
            <person name="Eveleigh R.J."/>
            <person name="Herman E.K."/>
            <person name="Klute M.J."/>
            <person name="Nakayama T."/>
            <person name="Obornik M."/>
            <person name="Reyes-Prieto A."/>
            <person name="Armbrust E.V."/>
            <person name="Aves S.J."/>
            <person name="Beiko R.G."/>
            <person name="Coutinho P."/>
            <person name="Dacks J.B."/>
            <person name="Durnford D.G."/>
            <person name="Fast N.M."/>
            <person name="Green B.R."/>
            <person name="Grisdale C."/>
            <person name="Hempe F."/>
            <person name="Henrissat B."/>
            <person name="Hoppner M.P."/>
            <person name="Ishida K.-I."/>
            <person name="Kim E."/>
            <person name="Koreny L."/>
            <person name="Kroth P.G."/>
            <person name="Liu Y."/>
            <person name="Malik S.-B."/>
            <person name="Maier U.G."/>
            <person name="McRose D."/>
            <person name="Mock T."/>
            <person name="Neilson J.A."/>
            <person name="Onodera N.T."/>
            <person name="Poole A.M."/>
            <person name="Pritham E.J."/>
            <person name="Richards T.A."/>
            <person name="Rocap G."/>
            <person name="Roy S.W."/>
            <person name="Sarai C."/>
            <person name="Schaack S."/>
            <person name="Shirato S."/>
            <person name="Slamovits C.H."/>
            <person name="Spencer D.F."/>
            <person name="Suzuki S."/>
            <person name="Worden A.Z."/>
            <person name="Zauner S."/>
            <person name="Barry K."/>
            <person name="Bell C."/>
            <person name="Bharti A.K."/>
            <person name="Crow J.A."/>
            <person name="Grimwood J."/>
            <person name="Kramer R."/>
            <person name="Lindquist E."/>
            <person name="Lucas S."/>
            <person name="Salamov A."/>
            <person name="McFadden G.I."/>
            <person name="Lane C.E."/>
            <person name="Keeling P.J."/>
            <person name="Gray M.W."/>
            <person name="Grigoriev I.V."/>
            <person name="Archibald J.M."/>
        </authorList>
    </citation>
    <scope>NUCLEOTIDE SEQUENCE</scope>
    <source>
        <strain evidence="4">CCMP2712</strain>
    </source>
</reference>
<evidence type="ECO:0000313" key="4">
    <source>
        <dbReference type="Proteomes" id="UP000011087"/>
    </source>
</evidence>
<accession>L1JDB7</accession>